<dbReference type="AlphaFoldDB" id="I4B7R1"/>
<keyword evidence="2" id="KW-1185">Reference proteome</keyword>
<dbReference type="Proteomes" id="UP000006048">
    <property type="component" value="Chromosome"/>
</dbReference>
<dbReference type="RefSeq" id="WP_014803820.1">
    <property type="nucleotide sequence ID" value="NC_018020.1"/>
</dbReference>
<reference evidence="1 2" key="1">
    <citation type="submission" date="2012-06" db="EMBL/GenBank/DDBJ databases">
        <title>The complete chromosome of genome of Turneriella parva DSM 21527.</title>
        <authorList>
            <consortium name="US DOE Joint Genome Institute (JGI-PGF)"/>
            <person name="Lucas S."/>
            <person name="Han J."/>
            <person name="Lapidus A."/>
            <person name="Bruce D."/>
            <person name="Goodwin L."/>
            <person name="Pitluck S."/>
            <person name="Peters L."/>
            <person name="Kyrpides N."/>
            <person name="Mavromatis K."/>
            <person name="Ivanova N."/>
            <person name="Mikhailova N."/>
            <person name="Chertkov O."/>
            <person name="Detter J.C."/>
            <person name="Tapia R."/>
            <person name="Han C."/>
            <person name="Land M."/>
            <person name="Hauser L."/>
            <person name="Markowitz V."/>
            <person name="Cheng J.-F."/>
            <person name="Hugenholtz P."/>
            <person name="Woyke T."/>
            <person name="Wu D."/>
            <person name="Gronow S."/>
            <person name="Wellnitz S."/>
            <person name="Brambilla E."/>
            <person name="Klenk H.-P."/>
            <person name="Eisen J.A."/>
        </authorList>
    </citation>
    <scope>NUCLEOTIDE SEQUENCE [LARGE SCALE GENOMIC DNA]</scope>
    <source>
        <strain evidence="2">ATCC BAA-1111 / DSM 21527 / NCTC 11395 / H</strain>
    </source>
</reference>
<evidence type="ECO:0000313" key="2">
    <source>
        <dbReference type="Proteomes" id="UP000006048"/>
    </source>
</evidence>
<accession>I4B7R1</accession>
<sequence>MPETEENPGPKPPEDHLAASIVDAWAELDKRAEAENPDEFRKAREMLAEWAEKLDALLKGKKT</sequence>
<organism evidence="1 2">
    <name type="scientific">Turneriella parva (strain ATCC BAA-1111 / DSM 21527 / NCTC 11395 / H)</name>
    <name type="common">Leptospira parva</name>
    <dbReference type="NCBI Taxonomy" id="869212"/>
    <lineage>
        <taxon>Bacteria</taxon>
        <taxon>Pseudomonadati</taxon>
        <taxon>Spirochaetota</taxon>
        <taxon>Spirochaetia</taxon>
        <taxon>Leptospirales</taxon>
        <taxon>Leptospiraceae</taxon>
        <taxon>Turneriella</taxon>
    </lineage>
</organism>
<gene>
    <name evidence="1" type="ordered locus">Turpa_2679</name>
</gene>
<evidence type="ECO:0000313" key="1">
    <source>
        <dbReference type="EMBL" id="AFM13318.1"/>
    </source>
</evidence>
<dbReference type="KEGG" id="tpx:Turpa_2679"/>
<proteinExistence type="predicted"/>
<name>I4B7R1_TURPD</name>
<dbReference type="EMBL" id="CP002959">
    <property type="protein sequence ID" value="AFM13318.1"/>
    <property type="molecule type" value="Genomic_DNA"/>
</dbReference>
<dbReference type="HOGENOM" id="CLU_2884655_0_0_12"/>
<protein>
    <submittedName>
        <fullName evidence="1">Uncharacterized protein</fullName>
    </submittedName>
</protein>
<dbReference type="STRING" id="869212.Turpa_2679"/>